<evidence type="ECO:0000256" key="2">
    <source>
        <dbReference type="ARBA" id="ARBA00023015"/>
    </source>
</evidence>
<evidence type="ECO:0000256" key="3">
    <source>
        <dbReference type="ARBA" id="ARBA00023125"/>
    </source>
</evidence>
<dbReference type="Pfam" id="PF03965">
    <property type="entry name" value="Penicillinase_R"/>
    <property type="match status" value="1"/>
</dbReference>
<evidence type="ECO:0000313" key="5">
    <source>
        <dbReference type="EMBL" id="BDU72599.1"/>
    </source>
</evidence>
<organism evidence="5 6">
    <name type="scientific">Mesoterricola silvestris</name>
    <dbReference type="NCBI Taxonomy" id="2927979"/>
    <lineage>
        <taxon>Bacteria</taxon>
        <taxon>Pseudomonadati</taxon>
        <taxon>Acidobacteriota</taxon>
        <taxon>Holophagae</taxon>
        <taxon>Holophagales</taxon>
        <taxon>Holophagaceae</taxon>
        <taxon>Mesoterricola</taxon>
    </lineage>
</organism>
<evidence type="ECO:0000256" key="1">
    <source>
        <dbReference type="ARBA" id="ARBA00011046"/>
    </source>
</evidence>
<evidence type="ECO:0000256" key="4">
    <source>
        <dbReference type="ARBA" id="ARBA00023163"/>
    </source>
</evidence>
<keyword evidence="3" id="KW-0238">DNA-binding</keyword>
<dbReference type="Proteomes" id="UP001238179">
    <property type="component" value="Chromosome"/>
</dbReference>
<comment type="similarity">
    <text evidence="1">Belongs to the BlaI transcriptional regulatory family.</text>
</comment>
<proteinExistence type="inferred from homology"/>
<keyword evidence="6" id="KW-1185">Reference proteome</keyword>
<dbReference type="Gene3D" id="1.10.10.10">
    <property type="entry name" value="Winged helix-like DNA-binding domain superfamily/Winged helix DNA-binding domain"/>
    <property type="match status" value="1"/>
</dbReference>
<dbReference type="AlphaFoldDB" id="A0AA48GMJ2"/>
<dbReference type="RefSeq" id="WP_316415512.1">
    <property type="nucleotide sequence ID" value="NZ_AP027080.1"/>
</dbReference>
<keyword evidence="4" id="KW-0804">Transcription</keyword>
<keyword evidence="2" id="KW-0805">Transcription regulation</keyword>
<reference evidence="6" key="1">
    <citation type="journal article" date="2023" name="Int. J. Syst. Evol. Microbiol.">
        <title>Mesoterricola silvestris gen. nov., sp. nov., Mesoterricola sediminis sp. nov., Geothrix oryzae sp. nov., Geothrix edaphica sp. nov., Geothrix rubra sp. nov., and Geothrix limicola sp. nov., six novel members of Acidobacteriota isolated from soils.</title>
        <authorList>
            <person name="Itoh H."/>
            <person name="Sugisawa Y."/>
            <person name="Mise K."/>
            <person name="Xu Z."/>
            <person name="Kuniyasu M."/>
            <person name="Ushijima N."/>
            <person name="Kawano K."/>
            <person name="Kobayashi E."/>
            <person name="Shiratori Y."/>
            <person name="Masuda Y."/>
            <person name="Senoo K."/>
        </authorList>
    </citation>
    <scope>NUCLEOTIDE SEQUENCE [LARGE SCALE GENOMIC DNA]</scope>
    <source>
        <strain evidence="6">W79</strain>
    </source>
</reference>
<accession>A0AA48GMJ2</accession>
<dbReference type="SUPFAM" id="SSF46785">
    <property type="entry name" value="Winged helix' DNA-binding domain"/>
    <property type="match status" value="1"/>
</dbReference>
<evidence type="ECO:0000313" key="6">
    <source>
        <dbReference type="Proteomes" id="UP001238179"/>
    </source>
</evidence>
<dbReference type="KEGG" id="msil:METEAL_17730"/>
<dbReference type="EMBL" id="AP027080">
    <property type="protein sequence ID" value="BDU72599.1"/>
    <property type="molecule type" value="Genomic_DNA"/>
</dbReference>
<dbReference type="InterPro" id="IPR005650">
    <property type="entry name" value="BlaI_family"/>
</dbReference>
<dbReference type="InterPro" id="IPR036388">
    <property type="entry name" value="WH-like_DNA-bd_sf"/>
</dbReference>
<dbReference type="GO" id="GO:0045892">
    <property type="term" value="P:negative regulation of DNA-templated transcription"/>
    <property type="evidence" value="ECO:0007669"/>
    <property type="project" value="InterPro"/>
</dbReference>
<gene>
    <name evidence="5" type="ORF">METEAL_17730</name>
</gene>
<name>A0AA48GMJ2_9BACT</name>
<protein>
    <submittedName>
        <fullName evidence="5">Transcriptional regulator</fullName>
    </submittedName>
</protein>
<dbReference type="GO" id="GO:0003677">
    <property type="term" value="F:DNA binding"/>
    <property type="evidence" value="ECO:0007669"/>
    <property type="project" value="UniProtKB-KW"/>
</dbReference>
<sequence>MTPSPIRPSDGELAILRVLWDRGSATVREVHSELSKGRDMGYTTVLKLMQIMVEKGLATRDESTRTHVYRAAQGEESTQACLLDDLLQKAFQGSAASLVVRALAESRASDGELDEIQAFLARIKEERK</sequence>
<dbReference type="PIRSF" id="PIRSF019455">
    <property type="entry name" value="CopR_AtkY"/>
    <property type="match status" value="1"/>
</dbReference>
<dbReference type="InterPro" id="IPR036390">
    <property type="entry name" value="WH_DNA-bd_sf"/>
</dbReference>